<comment type="caution">
    <text evidence="1">The sequence shown here is derived from an EMBL/GenBank/DDBJ whole genome shotgun (WGS) entry which is preliminary data.</text>
</comment>
<accession>A0A9E2P285</accession>
<dbReference type="SUPFAM" id="SSF52540">
    <property type="entry name" value="P-loop containing nucleoside triphosphate hydrolases"/>
    <property type="match status" value="1"/>
</dbReference>
<proteinExistence type="predicted"/>
<dbReference type="Proteomes" id="UP000823865">
    <property type="component" value="Unassembled WGS sequence"/>
</dbReference>
<reference evidence="1" key="1">
    <citation type="journal article" date="2021" name="PeerJ">
        <title>Extensive microbial diversity within the chicken gut microbiome revealed by metagenomics and culture.</title>
        <authorList>
            <person name="Gilroy R."/>
            <person name="Ravi A."/>
            <person name="Getino M."/>
            <person name="Pursley I."/>
            <person name="Horton D.L."/>
            <person name="Alikhan N.F."/>
            <person name="Baker D."/>
            <person name="Gharbi K."/>
            <person name="Hall N."/>
            <person name="Watson M."/>
            <person name="Adriaenssens E.M."/>
            <person name="Foster-Nyarko E."/>
            <person name="Jarju S."/>
            <person name="Secka A."/>
            <person name="Antonio M."/>
            <person name="Oren A."/>
            <person name="Chaudhuri R.R."/>
            <person name="La Ragione R."/>
            <person name="Hildebrand F."/>
            <person name="Pallen M.J."/>
        </authorList>
    </citation>
    <scope>NUCLEOTIDE SEQUENCE</scope>
    <source>
        <strain evidence="1">G3-2149</strain>
    </source>
</reference>
<dbReference type="PANTHER" id="PTHR11669:SF8">
    <property type="entry name" value="DNA POLYMERASE III SUBUNIT DELTA"/>
    <property type="match status" value="1"/>
</dbReference>
<evidence type="ECO:0000313" key="2">
    <source>
        <dbReference type="Proteomes" id="UP000823865"/>
    </source>
</evidence>
<sequence length="374" mass="43059">MLFRDVVGHKDIKDRLRREADDGRVAHALLFYGPEGCGKLPLALAFARYLLCSHPNEGEPCGACNNCRMTARWTHPDLHFVFPVVKYKDAAHSISDVYLTEWRKQLENNVYFGLNEWLGDMQAENQQALIYSAESDAIQKKLSLKSSQGGKKVLVFWLPEKMNQECANKLLKLLEEPPAETHFLLVSEHVEAVLPTILSRAQCISIKRLTEDEIAGALESGNACDQDTAKRIAHAANGNFIAAQQMLHHNADQALFFDLFVILMRLSYQRKIKELKKWSEQIASLGRERQKNFLAYSQKLIRENFMYNFRQPDLNYETLDEENFSKNFARFINERNVIPIMDELSLAQRDIEQNGNPKFVFFDFALKMIVLLIQ</sequence>
<name>A0A9E2P285_9BACT</name>
<dbReference type="InterPro" id="IPR050238">
    <property type="entry name" value="DNA_Rep/Repair_Clamp_Loader"/>
</dbReference>
<protein>
    <submittedName>
        <fullName evidence="1">DNA polymerase III subunit delta</fullName>
    </submittedName>
</protein>
<gene>
    <name evidence="1" type="ORF">H9789_04115</name>
</gene>
<reference evidence="1" key="2">
    <citation type="submission" date="2021-04" db="EMBL/GenBank/DDBJ databases">
        <authorList>
            <person name="Gilroy R."/>
        </authorList>
    </citation>
    <scope>NUCLEOTIDE SEQUENCE</scope>
    <source>
        <strain evidence="1">G3-2149</strain>
    </source>
</reference>
<dbReference type="Gene3D" id="3.40.50.300">
    <property type="entry name" value="P-loop containing nucleotide triphosphate hydrolases"/>
    <property type="match status" value="1"/>
</dbReference>
<organism evidence="1 2">
    <name type="scientific">Candidatus Paraprevotella stercoravium</name>
    <dbReference type="NCBI Taxonomy" id="2838725"/>
    <lineage>
        <taxon>Bacteria</taxon>
        <taxon>Pseudomonadati</taxon>
        <taxon>Bacteroidota</taxon>
        <taxon>Bacteroidia</taxon>
        <taxon>Bacteroidales</taxon>
        <taxon>Prevotellaceae</taxon>
        <taxon>Paraprevotella</taxon>
    </lineage>
</organism>
<evidence type="ECO:0000313" key="1">
    <source>
        <dbReference type="EMBL" id="MBU3852995.1"/>
    </source>
</evidence>
<dbReference type="GO" id="GO:0006261">
    <property type="term" value="P:DNA-templated DNA replication"/>
    <property type="evidence" value="ECO:0007669"/>
    <property type="project" value="TreeGrafter"/>
</dbReference>
<dbReference type="PANTHER" id="PTHR11669">
    <property type="entry name" value="REPLICATION FACTOR C / DNA POLYMERASE III GAMMA-TAU SUBUNIT"/>
    <property type="match status" value="1"/>
</dbReference>
<dbReference type="Pfam" id="PF13177">
    <property type="entry name" value="DNA_pol3_delta2"/>
    <property type="match status" value="1"/>
</dbReference>
<dbReference type="AlphaFoldDB" id="A0A9E2P285"/>
<dbReference type="EMBL" id="JAHLFU010000080">
    <property type="protein sequence ID" value="MBU3852995.1"/>
    <property type="molecule type" value="Genomic_DNA"/>
</dbReference>
<dbReference type="InterPro" id="IPR027417">
    <property type="entry name" value="P-loop_NTPase"/>
</dbReference>